<evidence type="ECO:0000256" key="9">
    <source>
        <dbReference type="ARBA" id="ARBA00023136"/>
    </source>
</evidence>
<dbReference type="Gene3D" id="3.30.1150.10">
    <property type="match status" value="1"/>
</dbReference>
<comment type="caution">
    <text evidence="12">The sequence shown here is derived from an EMBL/GenBank/DDBJ whole genome shotgun (WGS) entry which is preliminary data.</text>
</comment>
<evidence type="ECO:0000256" key="6">
    <source>
        <dbReference type="ARBA" id="ARBA00022692"/>
    </source>
</evidence>
<dbReference type="InterPro" id="IPR051045">
    <property type="entry name" value="TonB-dependent_transducer"/>
</dbReference>
<feature type="compositionally biased region" description="Polar residues" evidence="10">
    <location>
        <begin position="137"/>
        <end position="147"/>
    </location>
</feature>
<dbReference type="PANTHER" id="PTHR33446:SF2">
    <property type="entry name" value="PROTEIN TONB"/>
    <property type="match status" value="1"/>
</dbReference>
<keyword evidence="8" id="KW-1133">Transmembrane helix</keyword>
<name>A0ABM8RAC9_9BACT</name>
<dbReference type="InterPro" id="IPR006260">
    <property type="entry name" value="TonB/TolA_C"/>
</dbReference>
<evidence type="ECO:0000256" key="4">
    <source>
        <dbReference type="ARBA" id="ARBA00022475"/>
    </source>
</evidence>
<evidence type="ECO:0000256" key="2">
    <source>
        <dbReference type="ARBA" id="ARBA00006555"/>
    </source>
</evidence>
<organism evidence="12 13">
    <name type="scientific">Nitrospira defluvii</name>
    <dbReference type="NCBI Taxonomy" id="330214"/>
    <lineage>
        <taxon>Bacteria</taxon>
        <taxon>Pseudomonadati</taxon>
        <taxon>Nitrospirota</taxon>
        <taxon>Nitrospiria</taxon>
        <taxon>Nitrospirales</taxon>
        <taxon>Nitrospiraceae</taxon>
        <taxon>Nitrospira</taxon>
    </lineage>
</organism>
<feature type="region of interest" description="Disordered" evidence="10">
    <location>
        <begin position="60"/>
        <end position="80"/>
    </location>
</feature>
<keyword evidence="4" id="KW-1003">Cell membrane</keyword>
<accession>A0ABM8RAC9</accession>
<protein>
    <submittedName>
        <fullName evidence="12">TonB_C domain-containing protein</fullName>
    </submittedName>
</protein>
<comment type="similarity">
    <text evidence="2">Belongs to the TonB family.</text>
</comment>
<dbReference type="Pfam" id="PF03544">
    <property type="entry name" value="TonB_C"/>
    <property type="match status" value="1"/>
</dbReference>
<evidence type="ECO:0000313" key="13">
    <source>
        <dbReference type="Proteomes" id="UP000675880"/>
    </source>
</evidence>
<evidence type="ECO:0000259" key="11">
    <source>
        <dbReference type="PROSITE" id="PS52015"/>
    </source>
</evidence>
<evidence type="ECO:0000256" key="1">
    <source>
        <dbReference type="ARBA" id="ARBA00004383"/>
    </source>
</evidence>
<evidence type="ECO:0000256" key="10">
    <source>
        <dbReference type="SAM" id="MobiDB-lite"/>
    </source>
</evidence>
<evidence type="ECO:0000256" key="3">
    <source>
        <dbReference type="ARBA" id="ARBA00022448"/>
    </source>
</evidence>
<gene>
    <name evidence="12" type="ORF">NSPZN2_150029</name>
</gene>
<keyword evidence="7" id="KW-0653">Protein transport</keyword>
<dbReference type="NCBIfam" id="TIGR01352">
    <property type="entry name" value="tonB_Cterm"/>
    <property type="match status" value="1"/>
</dbReference>
<proteinExistence type="inferred from homology"/>
<keyword evidence="13" id="KW-1185">Reference proteome</keyword>
<dbReference type="PANTHER" id="PTHR33446">
    <property type="entry name" value="PROTEIN TONB-RELATED"/>
    <property type="match status" value="1"/>
</dbReference>
<dbReference type="SUPFAM" id="SSF74653">
    <property type="entry name" value="TolA/TonB C-terminal domain"/>
    <property type="match status" value="1"/>
</dbReference>
<sequence length="306" mass="32558">MSSHSPLASMGAWTFSLALHGISLGAALVLATEFSVIPREHPFRWEVSIVSAPADQTVTSDVPSQATVSSVPPVSASPEASPRLVMTANHSARTVMAPIAKRAVTSDQGTLPSLYDEPTASQLTPLNAAAPDKASTDPEQPVQNPGTDTLADPSPSDLPVPTAAIAVLPPPPIEAAVPSNLAMEPAVPETLRLVNRPAPQAREAIVSRAFMPDFGWLAQMLFAEIEQAKRYPAIAKRQRWQGSVLLQARVHDDGRLSDIAVVEPSGHEILDLDAIALLERASPVSLKYPLGQPYVVVHIPIGYRLE</sequence>
<keyword evidence="6" id="KW-0812">Transmembrane</keyword>
<evidence type="ECO:0000256" key="8">
    <source>
        <dbReference type="ARBA" id="ARBA00022989"/>
    </source>
</evidence>
<feature type="domain" description="TonB C-terminal" evidence="11">
    <location>
        <begin position="216"/>
        <end position="306"/>
    </location>
</feature>
<feature type="region of interest" description="Disordered" evidence="10">
    <location>
        <begin position="129"/>
        <end position="161"/>
    </location>
</feature>
<keyword evidence="9" id="KW-0472">Membrane</keyword>
<keyword evidence="5" id="KW-0997">Cell inner membrane</keyword>
<dbReference type="Proteomes" id="UP000675880">
    <property type="component" value="Unassembled WGS sequence"/>
</dbReference>
<comment type="subcellular location">
    <subcellularLocation>
        <location evidence="1">Cell inner membrane</location>
        <topology evidence="1">Single-pass membrane protein</topology>
        <orientation evidence="1">Periplasmic side</orientation>
    </subcellularLocation>
</comment>
<evidence type="ECO:0000313" key="12">
    <source>
        <dbReference type="EMBL" id="CAE6742091.1"/>
    </source>
</evidence>
<evidence type="ECO:0000256" key="5">
    <source>
        <dbReference type="ARBA" id="ARBA00022519"/>
    </source>
</evidence>
<dbReference type="PROSITE" id="PS52015">
    <property type="entry name" value="TONB_CTD"/>
    <property type="match status" value="1"/>
</dbReference>
<evidence type="ECO:0000256" key="7">
    <source>
        <dbReference type="ARBA" id="ARBA00022927"/>
    </source>
</evidence>
<feature type="compositionally biased region" description="Low complexity" evidence="10">
    <location>
        <begin position="62"/>
        <end position="80"/>
    </location>
</feature>
<dbReference type="InterPro" id="IPR037682">
    <property type="entry name" value="TonB_C"/>
</dbReference>
<dbReference type="EMBL" id="CAJNBJ010000007">
    <property type="protein sequence ID" value="CAE6742091.1"/>
    <property type="molecule type" value="Genomic_DNA"/>
</dbReference>
<reference evidence="12 13" key="1">
    <citation type="submission" date="2021-02" db="EMBL/GenBank/DDBJ databases">
        <authorList>
            <person name="Han P."/>
        </authorList>
    </citation>
    <scope>NUCLEOTIDE SEQUENCE [LARGE SCALE GENOMIC DNA]</scope>
    <source>
        <strain evidence="12">Candidatus Nitrospira sp. ZN2</strain>
    </source>
</reference>
<keyword evidence="3" id="KW-0813">Transport</keyword>